<keyword evidence="3" id="KW-1185">Reference proteome</keyword>
<evidence type="ECO:0000313" key="2">
    <source>
        <dbReference type="EMBL" id="GMI42639.1"/>
    </source>
</evidence>
<protein>
    <recommendedName>
        <fullName evidence="1">NAD-dependent epimerase/dehydratase domain-containing protein</fullName>
    </recommendedName>
</protein>
<dbReference type="Gene3D" id="3.40.50.720">
    <property type="entry name" value="NAD(P)-binding Rossmann-like Domain"/>
    <property type="match status" value="1"/>
</dbReference>
<proteinExistence type="predicted"/>
<feature type="domain" description="NAD-dependent epimerase/dehydratase" evidence="1">
    <location>
        <begin position="20"/>
        <end position="152"/>
    </location>
</feature>
<accession>A0ABQ6N879</accession>
<dbReference type="Proteomes" id="UP001165060">
    <property type="component" value="Unassembled WGS sequence"/>
</dbReference>
<dbReference type="InterPro" id="IPR036291">
    <property type="entry name" value="NAD(P)-bd_dom_sf"/>
</dbReference>
<dbReference type="InterPro" id="IPR051207">
    <property type="entry name" value="ComplexI_NDUFA9_subunit"/>
</dbReference>
<evidence type="ECO:0000259" key="1">
    <source>
        <dbReference type="Pfam" id="PF01370"/>
    </source>
</evidence>
<dbReference type="EMBL" id="BRYB01001081">
    <property type="protein sequence ID" value="GMI42639.1"/>
    <property type="molecule type" value="Genomic_DNA"/>
</dbReference>
<dbReference type="SUPFAM" id="SSF51735">
    <property type="entry name" value="NAD(P)-binding Rossmann-fold domains"/>
    <property type="match status" value="1"/>
</dbReference>
<organism evidence="2 3">
    <name type="scientific">Tetraparma gracilis</name>
    <dbReference type="NCBI Taxonomy" id="2962635"/>
    <lineage>
        <taxon>Eukaryota</taxon>
        <taxon>Sar</taxon>
        <taxon>Stramenopiles</taxon>
        <taxon>Ochrophyta</taxon>
        <taxon>Bolidophyceae</taxon>
        <taxon>Parmales</taxon>
        <taxon>Triparmaceae</taxon>
        <taxon>Tetraparma</taxon>
    </lineage>
</organism>
<feature type="non-terminal residue" evidence="2">
    <location>
        <position position="1"/>
    </location>
</feature>
<comment type="caution">
    <text evidence="2">The sequence shown here is derived from an EMBL/GenBank/DDBJ whole genome shotgun (WGS) entry which is preliminary data.</text>
</comment>
<name>A0ABQ6N879_9STRA</name>
<reference evidence="2 3" key="1">
    <citation type="journal article" date="2023" name="Commun. Biol.">
        <title>Genome analysis of Parmales, the sister group of diatoms, reveals the evolutionary specialization of diatoms from phago-mixotrophs to photoautotrophs.</title>
        <authorList>
            <person name="Ban H."/>
            <person name="Sato S."/>
            <person name="Yoshikawa S."/>
            <person name="Yamada K."/>
            <person name="Nakamura Y."/>
            <person name="Ichinomiya M."/>
            <person name="Sato N."/>
            <person name="Blanc-Mathieu R."/>
            <person name="Endo H."/>
            <person name="Kuwata A."/>
            <person name="Ogata H."/>
        </authorList>
    </citation>
    <scope>NUCLEOTIDE SEQUENCE [LARGE SCALE GENOMIC DNA]</scope>
</reference>
<sequence length="292" mass="32224">PPTHPPRYETKTLRPTPSFPGVSYETNYTFEEAHVAVPERIARMAKANGASGFVHLSSVAASPNSRSRWAASKWQGEQAVRRAFGERAVVIRSSQMFGPEDKLLNWFANAARSMPVVPLVNGGEARTRPVYMGDVADAVFRVISKYDKYAGERIDVQGEKDYTYEELASFVYDITEQVPTLQGVPEEILIPLAAAWGKLPNPMINEELVKLWADDYLSDDLACPTEAPEGATPEELKAMAGGVLTLENLGIKPTPIETIAFSYLHRFKAGGHFIHVDGYHKTASTFHQGTDL</sequence>
<gene>
    <name evidence="2" type="ORF">TeGR_g5046</name>
</gene>
<dbReference type="PANTHER" id="PTHR12126:SF11">
    <property type="entry name" value="NADH DEHYDROGENASE [UBIQUINONE] 1 ALPHA SUBCOMPLEX SUBUNIT 9, MITOCHONDRIAL"/>
    <property type="match status" value="1"/>
</dbReference>
<evidence type="ECO:0000313" key="3">
    <source>
        <dbReference type="Proteomes" id="UP001165060"/>
    </source>
</evidence>
<dbReference type="PANTHER" id="PTHR12126">
    <property type="entry name" value="NADH-UBIQUINONE OXIDOREDUCTASE 39 KDA SUBUNIT-RELATED"/>
    <property type="match status" value="1"/>
</dbReference>
<dbReference type="InterPro" id="IPR001509">
    <property type="entry name" value="Epimerase_deHydtase"/>
</dbReference>
<dbReference type="Pfam" id="PF01370">
    <property type="entry name" value="Epimerase"/>
    <property type="match status" value="1"/>
</dbReference>